<organism evidence="1 2">
    <name type="scientific">Dentiscutata heterogama</name>
    <dbReference type="NCBI Taxonomy" id="1316150"/>
    <lineage>
        <taxon>Eukaryota</taxon>
        <taxon>Fungi</taxon>
        <taxon>Fungi incertae sedis</taxon>
        <taxon>Mucoromycota</taxon>
        <taxon>Glomeromycotina</taxon>
        <taxon>Glomeromycetes</taxon>
        <taxon>Diversisporales</taxon>
        <taxon>Gigasporaceae</taxon>
        <taxon>Dentiscutata</taxon>
    </lineage>
</organism>
<feature type="non-terminal residue" evidence="1">
    <location>
        <position position="1"/>
    </location>
</feature>
<sequence length="63" mass="6800">IAHAIIRYIRIGCELTDEADIEIALQKLGGTSIAHIEPDHNKTVGKSALSADQNDTNSKSELL</sequence>
<evidence type="ECO:0000313" key="2">
    <source>
        <dbReference type="Proteomes" id="UP000789702"/>
    </source>
</evidence>
<name>A0ACA9Q0H6_9GLOM</name>
<comment type="caution">
    <text evidence="1">The sequence shown here is derived from an EMBL/GenBank/DDBJ whole genome shotgun (WGS) entry which is preliminary data.</text>
</comment>
<dbReference type="Proteomes" id="UP000789702">
    <property type="component" value="Unassembled WGS sequence"/>
</dbReference>
<protein>
    <submittedName>
        <fullName evidence="1">2063_t:CDS:1</fullName>
    </submittedName>
</protein>
<proteinExistence type="predicted"/>
<keyword evidence="2" id="KW-1185">Reference proteome</keyword>
<evidence type="ECO:0000313" key="1">
    <source>
        <dbReference type="EMBL" id="CAG8730731.1"/>
    </source>
</evidence>
<dbReference type="EMBL" id="CAJVPU010036676">
    <property type="protein sequence ID" value="CAG8730731.1"/>
    <property type="molecule type" value="Genomic_DNA"/>
</dbReference>
<reference evidence="1" key="1">
    <citation type="submission" date="2021-06" db="EMBL/GenBank/DDBJ databases">
        <authorList>
            <person name="Kallberg Y."/>
            <person name="Tangrot J."/>
            <person name="Rosling A."/>
        </authorList>
    </citation>
    <scope>NUCLEOTIDE SEQUENCE</scope>
    <source>
        <strain evidence="1">IL203A</strain>
    </source>
</reference>
<gene>
    <name evidence="1" type="ORF">DHETER_LOCUS13422</name>
</gene>
<feature type="non-terminal residue" evidence="1">
    <location>
        <position position="63"/>
    </location>
</feature>
<accession>A0ACA9Q0H6</accession>